<proteinExistence type="predicted"/>
<reference evidence="1 2" key="1">
    <citation type="journal article" date="2018" name="Evol. Lett.">
        <title>Horizontal gene cluster transfer increased hallucinogenic mushroom diversity.</title>
        <authorList>
            <person name="Reynolds H.T."/>
            <person name="Vijayakumar V."/>
            <person name="Gluck-Thaler E."/>
            <person name="Korotkin H.B."/>
            <person name="Matheny P.B."/>
            <person name="Slot J.C."/>
        </authorList>
    </citation>
    <scope>NUCLEOTIDE SEQUENCE [LARGE SCALE GENOMIC DNA]</scope>
    <source>
        <strain evidence="1 2">2631</strain>
    </source>
</reference>
<sequence length="177" mass="19556">MARDMHKISIVPDFGNKIEECVFKHVGLGTSRVVISKKRKRGGWIAVDAQMIMKGFNRTEAIPLSSDNDFSANFMSGLGPRDIKTGRQSITSSIKTKRNQVRAANHVTCAGKGGGRGDRSLTQSSASKEVLELEKVFERDRRMRRALKFDTSLVSGHAHQGEPFMVPVPMSVLEDVP</sequence>
<comment type="caution">
    <text evidence="1">The sequence shown here is derived from an EMBL/GenBank/DDBJ whole genome shotgun (WGS) entry which is preliminary data.</text>
</comment>
<dbReference type="InParanoid" id="A0A409XVW1"/>
<dbReference type="Proteomes" id="UP000283269">
    <property type="component" value="Unassembled WGS sequence"/>
</dbReference>
<name>A0A409XVW1_PSICY</name>
<keyword evidence="2" id="KW-1185">Reference proteome</keyword>
<evidence type="ECO:0000313" key="2">
    <source>
        <dbReference type="Proteomes" id="UP000283269"/>
    </source>
</evidence>
<accession>A0A409XVW1</accession>
<protein>
    <submittedName>
        <fullName evidence="1">Uncharacterized protein</fullName>
    </submittedName>
</protein>
<dbReference type="EMBL" id="NHYD01000200">
    <property type="protein sequence ID" value="PPQ94886.1"/>
    <property type="molecule type" value="Genomic_DNA"/>
</dbReference>
<organism evidence="1 2">
    <name type="scientific">Psilocybe cyanescens</name>
    <dbReference type="NCBI Taxonomy" id="93625"/>
    <lineage>
        <taxon>Eukaryota</taxon>
        <taxon>Fungi</taxon>
        <taxon>Dikarya</taxon>
        <taxon>Basidiomycota</taxon>
        <taxon>Agaricomycotina</taxon>
        <taxon>Agaricomycetes</taxon>
        <taxon>Agaricomycetidae</taxon>
        <taxon>Agaricales</taxon>
        <taxon>Agaricineae</taxon>
        <taxon>Strophariaceae</taxon>
        <taxon>Psilocybe</taxon>
    </lineage>
</organism>
<evidence type="ECO:0000313" key="1">
    <source>
        <dbReference type="EMBL" id="PPQ94886.1"/>
    </source>
</evidence>
<gene>
    <name evidence="1" type="ORF">CVT25_004375</name>
</gene>
<dbReference type="AlphaFoldDB" id="A0A409XVW1"/>